<dbReference type="PROSITE" id="PS00409">
    <property type="entry name" value="PROKAR_NTER_METHYL"/>
    <property type="match status" value="1"/>
</dbReference>
<accession>E1YDL6</accession>
<name>E1YDL6_9BACT</name>
<keyword evidence="1" id="KW-0472">Membrane</keyword>
<evidence type="ECO:0000256" key="1">
    <source>
        <dbReference type="SAM" id="Phobius"/>
    </source>
</evidence>
<gene>
    <name evidence="2" type="ORF">N47_G39840</name>
</gene>
<organism evidence="2">
    <name type="scientific">uncultured Desulfobacterium sp</name>
    <dbReference type="NCBI Taxonomy" id="201089"/>
    <lineage>
        <taxon>Bacteria</taxon>
        <taxon>Pseudomonadati</taxon>
        <taxon>Thermodesulfobacteriota</taxon>
        <taxon>Desulfobacteria</taxon>
        <taxon>Desulfobacterales</taxon>
        <taxon>Desulfobacteriaceae</taxon>
        <taxon>Desulfobacterium</taxon>
        <taxon>environmental samples</taxon>
    </lineage>
</organism>
<keyword evidence="1" id="KW-1133">Transmembrane helix</keyword>
<dbReference type="NCBIfam" id="TIGR02532">
    <property type="entry name" value="IV_pilin_GFxxxE"/>
    <property type="match status" value="1"/>
</dbReference>
<evidence type="ECO:0008006" key="3">
    <source>
        <dbReference type="Google" id="ProtNLM"/>
    </source>
</evidence>
<protein>
    <recommendedName>
        <fullName evidence="3">Prepilin-type N-terminal cleavage/methylation domain-containing protein</fullName>
    </recommendedName>
</protein>
<dbReference type="InterPro" id="IPR012902">
    <property type="entry name" value="N_methyl_site"/>
</dbReference>
<dbReference type="Pfam" id="PF07963">
    <property type="entry name" value="N_methyl"/>
    <property type="match status" value="1"/>
</dbReference>
<dbReference type="EMBL" id="FR695868">
    <property type="protein sequence ID" value="CBX28660.1"/>
    <property type="molecule type" value="Genomic_DNA"/>
</dbReference>
<sequence length="211" mass="24003">MDKTVKSRDNRGFTLLELLISISILVIIVIIAGSSIRLGYRSVNAGEKKMDSLERLRSSMRIVDAQLQSQIPLAYDSESGRKFYFEGNETSLKFTTNYSVWDDRRGYIIASYRIETDDSGKRVMFVTENVIGSNVKREAMLFDDFDEISFEYFSNNALNENHPEEQLKDAADIPEKIKINLVRGTKKYSLLIPLRARGSLLKIGMIQGDSP</sequence>
<proteinExistence type="predicted"/>
<keyword evidence="1" id="KW-0812">Transmembrane</keyword>
<feature type="transmembrane region" description="Helical" evidence="1">
    <location>
        <begin position="20"/>
        <end position="40"/>
    </location>
</feature>
<reference evidence="2" key="1">
    <citation type="journal article" date="2011" name="Environ. Microbiol.">
        <title>Genomic insights into the metabolic potential of the polycyclic aromatic hydrocarbon degrading sulfate-reducing Deltaproteobacterium N47.</title>
        <authorList>
            <person name="Bergmann F."/>
            <person name="Selesi D."/>
            <person name="Weinmaier T."/>
            <person name="Tischler P."/>
            <person name="Rattei T."/>
            <person name="Meckenstock R.U."/>
        </authorList>
    </citation>
    <scope>NUCLEOTIDE SEQUENCE</scope>
</reference>
<dbReference type="AlphaFoldDB" id="E1YDL6"/>
<evidence type="ECO:0000313" key="2">
    <source>
        <dbReference type="EMBL" id="CBX28660.1"/>
    </source>
</evidence>